<protein>
    <submittedName>
        <fullName evidence="1">Uncharacterized protein</fullName>
    </submittedName>
</protein>
<dbReference type="AlphaFoldDB" id="A0A5N6QLL3"/>
<accession>A0A5N6QLL3</accession>
<reference evidence="1 2" key="1">
    <citation type="submission" date="2019-06" db="EMBL/GenBank/DDBJ databases">
        <title>A chromosomal-level reference genome of Carpinus fangiana (Coryloideae, Betulaceae).</title>
        <authorList>
            <person name="Yang X."/>
            <person name="Wang Z."/>
            <person name="Zhang L."/>
            <person name="Hao G."/>
            <person name="Liu J."/>
            <person name="Yang Y."/>
        </authorList>
    </citation>
    <scope>NUCLEOTIDE SEQUENCE [LARGE SCALE GENOMIC DNA]</scope>
    <source>
        <strain evidence="1">Cfa_2016G</strain>
        <tissue evidence="1">Leaf</tissue>
    </source>
</reference>
<dbReference type="EMBL" id="CM017322">
    <property type="protein sequence ID" value="KAE8008005.1"/>
    <property type="molecule type" value="Genomic_DNA"/>
</dbReference>
<dbReference type="Proteomes" id="UP000327013">
    <property type="component" value="Chromosome 2"/>
</dbReference>
<name>A0A5N6QLL3_9ROSI</name>
<organism evidence="1 2">
    <name type="scientific">Carpinus fangiana</name>
    <dbReference type="NCBI Taxonomy" id="176857"/>
    <lineage>
        <taxon>Eukaryota</taxon>
        <taxon>Viridiplantae</taxon>
        <taxon>Streptophyta</taxon>
        <taxon>Embryophyta</taxon>
        <taxon>Tracheophyta</taxon>
        <taxon>Spermatophyta</taxon>
        <taxon>Magnoliopsida</taxon>
        <taxon>eudicotyledons</taxon>
        <taxon>Gunneridae</taxon>
        <taxon>Pentapetalae</taxon>
        <taxon>rosids</taxon>
        <taxon>fabids</taxon>
        <taxon>Fagales</taxon>
        <taxon>Betulaceae</taxon>
        <taxon>Carpinus</taxon>
    </lineage>
</organism>
<gene>
    <name evidence="1" type="ORF">FH972_004555</name>
</gene>
<proteinExistence type="predicted"/>
<keyword evidence="2" id="KW-1185">Reference proteome</keyword>
<sequence length="77" mass="8437">MHHQVVGLCCRRALAGASRPSIPPQCHQSLITKELPDHCAVPAIRLKGEADSAFEFDVTLELHDHLHPQEIELGHAG</sequence>
<evidence type="ECO:0000313" key="1">
    <source>
        <dbReference type="EMBL" id="KAE8008005.1"/>
    </source>
</evidence>
<evidence type="ECO:0000313" key="2">
    <source>
        <dbReference type="Proteomes" id="UP000327013"/>
    </source>
</evidence>